<evidence type="ECO:0000313" key="1">
    <source>
        <dbReference type="EMBL" id="VEL42215.1"/>
    </source>
</evidence>
<gene>
    <name evidence="1" type="ORF">PXEA_LOCUS35655</name>
</gene>
<sequence length="152" mass="17251">MPVRDRCPHFIHTIRGSPSSARVRVYQRMEARVRLYIWNHLGLSCLFCHAHAHAHTHTPKTQVKRAIRGCECWWRTRHEPKGGVELGLGQDGTFQAVEMTGNELADYIHPLDQEEVKQLLSIQPGELTNPGESGSAEETGELTVHTHTHKFT</sequence>
<reference evidence="1" key="1">
    <citation type="submission" date="2018-11" db="EMBL/GenBank/DDBJ databases">
        <authorList>
            <consortium name="Pathogen Informatics"/>
        </authorList>
    </citation>
    <scope>NUCLEOTIDE SEQUENCE</scope>
</reference>
<dbReference type="OrthoDB" id="6021714at2759"/>
<organism evidence="1 2">
    <name type="scientific">Protopolystoma xenopodis</name>
    <dbReference type="NCBI Taxonomy" id="117903"/>
    <lineage>
        <taxon>Eukaryota</taxon>
        <taxon>Metazoa</taxon>
        <taxon>Spiralia</taxon>
        <taxon>Lophotrochozoa</taxon>
        <taxon>Platyhelminthes</taxon>
        <taxon>Monogenea</taxon>
        <taxon>Polyopisthocotylea</taxon>
        <taxon>Polystomatidea</taxon>
        <taxon>Polystomatidae</taxon>
        <taxon>Protopolystoma</taxon>
    </lineage>
</organism>
<dbReference type="EMBL" id="CAAALY010273164">
    <property type="protein sequence ID" value="VEL42215.1"/>
    <property type="molecule type" value="Genomic_DNA"/>
</dbReference>
<accession>A0A3S5APS8</accession>
<dbReference type="Proteomes" id="UP000784294">
    <property type="component" value="Unassembled WGS sequence"/>
</dbReference>
<comment type="caution">
    <text evidence="1">The sequence shown here is derived from an EMBL/GenBank/DDBJ whole genome shotgun (WGS) entry which is preliminary data.</text>
</comment>
<proteinExistence type="predicted"/>
<dbReference type="AlphaFoldDB" id="A0A3S5APS8"/>
<evidence type="ECO:0000313" key="2">
    <source>
        <dbReference type="Proteomes" id="UP000784294"/>
    </source>
</evidence>
<name>A0A3S5APS8_9PLAT</name>
<keyword evidence="2" id="KW-1185">Reference proteome</keyword>
<protein>
    <submittedName>
        <fullName evidence="1">Uncharacterized protein</fullName>
    </submittedName>
</protein>